<organism evidence="1 2">
    <name type="scientific">Propionispora hippei DSM 15287</name>
    <dbReference type="NCBI Taxonomy" id="1123003"/>
    <lineage>
        <taxon>Bacteria</taxon>
        <taxon>Bacillati</taxon>
        <taxon>Bacillota</taxon>
        <taxon>Negativicutes</taxon>
        <taxon>Selenomonadales</taxon>
        <taxon>Sporomusaceae</taxon>
        <taxon>Propionispora</taxon>
    </lineage>
</organism>
<keyword evidence="2" id="KW-1185">Reference proteome</keyword>
<evidence type="ECO:0000313" key="2">
    <source>
        <dbReference type="Proteomes" id="UP000322917"/>
    </source>
</evidence>
<dbReference type="AlphaFoldDB" id="A0A1M6P519"/>
<reference evidence="1 2" key="1">
    <citation type="submission" date="2016-11" db="EMBL/GenBank/DDBJ databases">
        <authorList>
            <person name="Varghese N."/>
            <person name="Submissions S."/>
        </authorList>
    </citation>
    <scope>NUCLEOTIDE SEQUENCE [LARGE SCALE GENOMIC DNA]</scope>
    <source>
        <strain evidence="1 2">DSM 15287</strain>
    </source>
</reference>
<accession>A0A1M6P519</accession>
<sequence>MRKFSSRRPMSLDIDHMRMLHEEAIEQLDLMKTALEAAMQARDTIRDNLDQIMLDHWHYYLDVIHMISKHDETITLVFQERGMELSEEEEDLSAREFNPNYTLLLLLLLALSRRHRRIWHVLGLHGEPMTEHLKNSLIMEREHMANLVSMVQSLI</sequence>
<protein>
    <submittedName>
        <fullName evidence="1">Uncharacterized protein</fullName>
    </submittedName>
</protein>
<dbReference type="OrthoDB" id="1683846at2"/>
<evidence type="ECO:0000313" key="1">
    <source>
        <dbReference type="EMBL" id="SHK03057.1"/>
    </source>
</evidence>
<gene>
    <name evidence="1" type="ORF">SAMN02745170_03957</name>
</gene>
<dbReference type="EMBL" id="FQZD01000064">
    <property type="protein sequence ID" value="SHK03057.1"/>
    <property type="molecule type" value="Genomic_DNA"/>
</dbReference>
<dbReference type="RefSeq" id="WP_149736482.1">
    <property type="nucleotide sequence ID" value="NZ_FQZD01000064.1"/>
</dbReference>
<dbReference type="Proteomes" id="UP000322917">
    <property type="component" value="Unassembled WGS sequence"/>
</dbReference>
<name>A0A1M6P519_9FIRM</name>
<proteinExistence type="predicted"/>